<protein>
    <submittedName>
        <fullName evidence="1">Uncharacterized protein</fullName>
    </submittedName>
</protein>
<accession>A0ACB8YVA2</accession>
<proteinExistence type="predicted"/>
<gene>
    <name evidence="1" type="ORF">L1987_81645</name>
</gene>
<organism evidence="1 2">
    <name type="scientific">Smallanthus sonchifolius</name>
    <dbReference type="NCBI Taxonomy" id="185202"/>
    <lineage>
        <taxon>Eukaryota</taxon>
        <taxon>Viridiplantae</taxon>
        <taxon>Streptophyta</taxon>
        <taxon>Embryophyta</taxon>
        <taxon>Tracheophyta</taxon>
        <taxon>Spermatophyta</taxon>
        <taxon>Magnoliopsida</taxon>
        <taxon>eudicotyledons</taxon>
        <taxon>Gunneridae</taxon>
        <taxon>Pentapetalae</taxon>
        <taxon>asterids</taxon>
        <taxon>campanulids</taxon>
        <taxon>Asterales</taxon>
        <taxon>Asteraceae</taxon>
        <taxon>Asteroideae</taxon>
        <taxon>Heliantheae alliance</taxon>
        <taxon>Millerieae</taxon>
        <taxon>Smallanthus</taxon>
    </lineage>
</organism>
<dbReference type="EMBL" id="CM042044">
    <property type="protein sequence ID" value="KAI3687940.1"/>
    <property type="molecule type" value="Genomic_DNA"/>
</dbReference>
<keyword evidence="2" id="KW-1185">Reference proteome</keyword>
<comment type="caution">
    <text evidence="1">The sequence shown here is derived from an EMBL/GenBank/DDBJ whole genome shotgun (WGS) entry which is preliminary data.</text>
</comment>
<evidence type="ECO:0000313" key="1">
    <source>
        <dbReference type="EMBL" id="KAI3687940.1"/>
    </source>
</evidence>
<sequence>MPVRQRWFVCNRKKYRGVLWYPCPFSVFLPPTEGFFDTLVAVVVMMGVPDKWILVRAHGTTVELPTQDDSGNSEVASLEGSMLKGQL</sequence>
<reference evidence="1 2" key="2">
    <citation type="journal article" date="2022" name="Mol. Ecol. Resour.">
        <title>The genomes of chicory, endive, great burdock and yacon provide insights into Asteraceae paleo-polyploidization history and plant inulin production.</title>
        <authorList>
            <person name="Fan W."/>
            <person name="Wang S."/>
            <person name="Wang H."/>
            <person name="Wang A."/>
            <person name="Jiang F."/>
            <person name="Liu H."/>
            <person name="Zhao H."/>
            <person name="Xu D."/>
            <person name="Zhang Y."/>
        </authorList>
    </citation>
    <scope>NUCLEOTIDE SEQUENCE [LARGE SCALE GENOMIC DNA]</scope>
    <source>
        <strain evidence="2">cv. Yunnan</strain>
        <tissue evidence="1">Leaves</tissue>
    </source>
</reference>
<reference evidence="2" key="1">
    <citation type="journal article" date="2022" name="Mol. Ecol. Resour.">
        <title>The genomes of chicory, endive, great burdock and yacon provide insights into Asteraceae palaeo-polyploidization history and plant inulin production.</title>
        <authorList>
            <person name="Fan W."/>
            <person name="Wang S."/>
            <person name="Wang H."/>
            <person name="Wang A."/>
            <person name="Jiang F."/>
            <person name="Liu H."/>
            <person name="Zhao H."/>
            <person name="Xu D."/>
            <person name="Zhang Y."/>
        </authorList>
    </citation>
    <scope>NUCLEOTIDE SEQUENCE [LARGE SCALE GENOMIC DNA]</scope>
    <source>
        <strain evidence="2">cv. Yunnan</strain>
    </source>
</reference>
<evidence type="ECO:0000313" key="2">
    <source>
        <dbReference type="Proteomes" id="UP001056120"/>
    </source>
</evidence>
<name>A0ACB8YVA2_9ASTR</name>
<dbReference type="Proteomes" id="UP001056120">
    <property type="component" value="Linkage Group LG27"/>
</dbReference>